<evidence type="ECO:0000256" key="5">
    <source>
        <dbReference type="ARBA" id="ARBA00023306"/>
    </source>
</evidence>
<dbReference type="Proteomes" id="UP000321595">
    <property type="component" value="Chromosome"/>
</dbReference>
<feature type="coiled-coil region" evidence="6">
    <location>
        <begin position="43"/>
        <end position="131"/>
    </location>
</feature>
<dbReference type="GO" id="GO:0005737">
    <property type="term" value="C:cytoplasm"/>
    <property type="evidence" value="ECO:0007669"/>
    <property type="project" value="UniProtKB-SubCell"/>
</dbReference>
<organism evidence="7 8">
    <name type="scientific">Microvenator marinus</name>
    <dbReference type="NCBI Taxonomy" id="2600177"/>
    <lineage>
        <taxon>Bacteria</taxon>
        <taxon>Deltaproteobacteria</taxon>
        <taxon>Bradymonadales</taxon>
        <taxon>Microvenatoraceae</taxon>
        <taxon>Microvenator</taxon>
    </lineage>
</organism>
<reference evidence="7 8" key="1">
    <citation type="submission" date="2019-08" db="EMBL/GenBank/DDBJ databases">
        <authorList>
            <person name="Liang Q."/>
        </authorList>
    </citation>
    <scope>NUCLEOTIDE SEQUENCE [LARGE SCALE GENOMIC DNA]</scope>
    <source>
        <strain evidence="7 8">V1718</strain>
    </source>
</reference>
<evidence type="ECO:0000256" key="1">
    <source>
        <dbReference type="ARBA" id="ARBA00004496"/>
    </source>
</evidence>
<keyword evidence="3" id="KW-0132">Cell division</keyword>
<evidence type="ECO:0000313" key="8">
    <source>
        <dbReference type="Proteomes" id="UP000321595"/>
    </source>
</evidence>
<dbReference type="GO" id="GO:0051301">
    <property type="term" value="P:cell division"/>
    <property type="evidence" value="ECO:0007669"/>
    <property type="project" value="UniProtKB-KW"/>
</dbReference>
<evidence type="ECO:0000313" key="7">
    <source>
        <dbReference type="EMBL" id="QED26198.1"/>
    </source>
</evidence>
<evidence type="ECO:0000256" key="4">
    <source>
        <dbReference type="ARBA" id="ARBA00023054"/>
    </source>
</evidence>
<gene>
    <name evidence="7" type="ORF">FRD01_02770</name>
</gene>
<dbReference type="NCBIfam" id="TIGR03544">
    <property type="entry name" value="DivI1A_domain"/>
    <property type="match status" value="1"/>
</dbReference>
<dbReference type="OrthoDB" id="5198800at2"/>
<keyword evidence="4 6" id="KW-0175">Coiled coil</keyword>
<evidence type="ECO:0000256" key="6">
    <source>
        <dbReference type="SAM" id="Coils"/>
    </source>
</evidence>
<accession>A0A5B8XMI1</accession>
<dbReference type="AlphaFoldDB" id="A0A5B8XMI1"/>
<dbReference type="Pfam" id="PF05103">
    <property type="entry name" value="DivIVA"/>
    <property type="match status" value="1"/>
</dbReference>
<dbReference type="EMBL" id="CP042467">
    <property type="protein sequence ID" value="QED26198.1"/>
    <property type="molecule type" value="Genomic_DNA"/>
</dbReference>
<dbReference type="InterPro" id="IPR019933">
    <property type="entry name" value="DivIVA_domain"/>
</dbReference>
<name>A0A5B8XMI1_9DELT</name>
<comment type="subcellular location">
    <subcellularLocation>
        <location evidence="1">Cytoplasm</location>
    </subcellularLocation>
</comment>
<evidence type="ECO:0000256" key="2">
    <source>
        <dbReference type="ARBA" id="ARBA00022490"/>
    </source>
</evidence>
<keyword evidence="5" id="KW-0131">Cell cycle</keyword>
<keyword evidence="8" id="KW-1185">Reference proteome</keyword>
<sequence length="164" mass="19356">MKFSSDDIIKQEFERRVRGYDVNQVREFLEGVAREWDHLAMNAKQAQKERDELMAEVREYRRRERTLQDALDMARQMSEDLKHQATREAELLVADAEIKAEKILAECEDEISRAQSEVRVLEERRVRVLAELKATLETHLAFVEKFETSEVEWDAIEEETNLAT</sequence>
<evidence type="ECO:0000256" key="3">
    <source>
        <dbReference type="ARBA" id="ARBA00022618"/>
    </source>
</evidence>
<dbReference type="RefSeq" id="WP_146957437.1">
    <property type="nucleotide sequence ID" value="NZ_CP042467.1"/>
</dbReference>
<dbReference type="PANTHER" id="PTHR35794:SF1">
    <property type="entry name" value="CELL CYCLE PROTEIN GPSB"/>
    <property type="match status" value="1"/>
</dbReference>
<dbReference type="KEGG" id="bbae:FRD01_02770"/>
<keyword evidence="2" id="KW-0963">Cytoplasm</keyword>
<proteinExistence type="predicted"/>
<protein>
    <submittedName>
        <fullName evidence="7">DivIVA domain-containing protein</fullName>
    </submittedName>
</protein>
<dbReference type="InterPro" id="IPR007793">
    <property type="entry name" value="DivIVA_fam"/>
</dbReference>
<dbReference type="PANTHER" id="PTHR35794">
    <property type="entry name" value="CELL DIVISION PROTEIN DIVIVA"/>
    <property type="match status" value="1"/>
</dbReference>
<dbReference type="Gene3D" id="6.10.250.660">
    <property type="match status" value="1"/>
</dbReference>